<dbReference type="OrthoDB" id="5315at2"/>
<proteinExistence type="predicted"/>
<name>A0A1X7IMZ6_9BACT</name>
<keyword evidence="1" id="KW-0472">Membrane</keyword>
<protein>
    <recommendedName>
        <fullName evidence="4">PH domain-containing protein</fullName>
    </recommendedName>
</protein>
<feature type="transmembrane region" description="Helical" evidence="1">
    <location>
        <begin position="20"/>
        <end position="38"/>
    </location>
</feature>
<dbReference type="AlphaFoldDB" id="A0A1X7IMZ6"/>
<feature type="transmembrane region" description="Helical" evidence="1">
    <location>
        <begin position="44"/>
        <end position="60"/>
    </location>
</feature>
<dbReference type="EMBL" id="FXBB01000003">
    <property type="protein sequence ID" value="SMG15757.1"/>
    <property type="molecule type" value="Genomic_DNA"/>
</dbReference>
<dbReference type="Proteomes" id="UP000193355">
    <property type="component" value="Unassembled WGS sequence"/>
</dbReference>
<evidence type="ECO:0000313" key="2">
    <source>
        <dbReference type="EMBL" id="SMG15757.1"/>
    </source>
</evidence>
<keyword evidence="3" id="KW-1185">Reference proteome</keyword>
<sequence>MDRQVLCLSKSGYYPTWTKYLSAAAGVVLVAGGIWRIAGQASGFGQIYPYLFVGLGLLYFSRSEKRIYLSPEGIVKETKTLLSSSEEVLPWSKVAHVTIATKRKEFMAFFERYGEIKGLRVLFNREQEQTVRGIISKMCPKTEVNTIQK</sequence>
<accession>A0A1X7IMZ6</accession>
<evidence type="ECO:0008006" key="4">
    <source>
        <dbReference type="Google" id="ProtNLM"/>
    </source>
</evidence>
<keyword evidence="1" id="KW-0812">Transmembrane</keyword>
<evidence type="ECO:0000256" key="1">
    <source>
        <dbReference type="SAM" id="Phobius"/>
    </source>
</evidence>
<evidence type="ECO:0000313" key="3">
    <source>
        <dbReference type="Proteomes" id="UP000193355"/>
    </source>
</evidence>
<keyword evidence="1" id="KW-1133">Transmembrane helix</keyword>
<gene>
    <name evidence="2" type="ORF">SAMN06275492_10362</name>
</gene>
<dbReference type="RefSeq" id="WP_085543778.1">
    <property type="nucleotide sequence ID" value="NZ_FXBB01000003.1"/>
</dbReference>
<organism evidence="2 3">
    <name type="scientific">Dethiosulfovibrio salsuginis</name>
    <dbReference type="NCBI Taxonomy" id="561720"/>
    <lineage>
        <taxon>Bacteria</taxon>
        <taxon>Thermotogati</taxon>
        <taxon>Synergistota</taxon>
        <taxon>Synergistia</taxon>
        <taxon>Synergistales</taxon>
        <taxon>Dethiosulfovibrionaceae</taxon>
        <taxon>Dethiosulfovibrio</taxon>
    </lineage>
</organism>
<reference evidence="3" key="1">
    <citation type="submission" date="2017-04" db="EMBL/GenBank/DDBJ databases">
        <authorList>
            <person name="Varghese N."/>
            <person name="Submissions S."/>
        </authorList>
    </citation>
    <scope>NUCLEOTIDE SEQUENCE [LARGE SCALE GENOMIC DNA]</scope>
    <source>
        <strain evidence="3">USBA 82</strain>
    </source>
</reference>